<evidence type="ECO:0000313" key="14">
    <source>
        <dbReference type="Proteomes" id="UP000183263"/>
    </source>
</evidence>
<keyword evidence="8 11" id="KW-1133">Transmembrane helix</keyword>
<dbReference type="Pfam" id="PF02518">
    <property type="entry name" value="HATPase_c"/>
    <property type="match status" value="1"/>
</dbReference>
<dbReference type="Gene3D" id="1.10.287.130">
    <property type="match status" value="1"/>
</dbReference>
<evidence type="ECO:0000256" key="10">
    <source>
        <dbReference type="ARBA" id="ARBA00023136"/>
    </source>
</evidence>
<evidence type="ECO:0000256" key="9">
    <source>
        <dbReference type="ARBA" id="ARBA00023012"/>
    </source>
</evidence>
<evidence type="ECO:0000256" key="11">
    <source>
        <dbReference type="SAM" id="Phobius"/>
    </source>
</evidence>
<evidence type="ECO:0000256" key="3">
    <source>
        <dbReference type="ARBA" id="ARBA00012438"/>
    </source>
</evidence>
<organism evidence="13 14">
    <name type="scientific">Rhodococcus triatomae</name>
    <dbReference type="NCBI Taxonomy" id="300028"/>
    <lineage>
        <taxon>Bacteria</taxon>
        <taxon>Bacillati</taxon>
        <taxon>Actinomycetota</taxon>
        <taxon>Actinomycetes</taxon>
        <taxon>Mycobacteriales</taxon>
        <taxon>Nocardiaceae</taxon>
        <taxon>Rhodococcus</taxon>
    </lineage>
</organism>
<feature type="transmembrane region" description="Helical" evidence="11">
    <location>
        <begin position="143"/>
        <end position="162"/>
    </location>
</feature>
<evidence type="ECO:0000256" key="5">
    <source>
        <dbReference type="ARBA" id="ARBA00022679"/>
    </source>
</evidence>
<dbReference type="OrthoDB" id="5241347at2"/>
<keyword evidence="7 13" id="KW-0418">Kinase</keyword>
<sequence length="441" mass="46428">MRLPLSLRTRVAVATGLGATIIVAALGVLVAHAIAQNNLAQLDRRLEAASSIFVPNAAIAGPFLGAFGDEGAFAVTIRDNGGGVRSSTPTRLPELDNGAHTVRIDDIAFRTYTATVPATDFRISIAVPFAEAQDVTSDQQQQVVIVGVLAVAAASALGWLFGGRAVRPLVDLTRRIANREPDLTPASSGVREADALATAAESMLRDVADAQEATTAALATARDFAAVSAHELRTPLTAMRTDIEVLSTLELTEEQRTEILADLARAQLRIEATLSDLERLAKGELSTEKDFANTDLRDIADLAAQDARRHFPDAAVTVHAEPVMVRGLPGGLRLTLDNAVSNALRHGQARTVEIRLHRGADGMVTILVDDDGHGIPDAERAAVFERFRRGSAAVKSGSGLGLALVAQQAALHGGRAYFTDSPLGGARLVVELPIARGPNGN</sequence>
<feature type="transmembrane region" description="Helical" evidence="11">
    <location>
        <begin position="12"/>
        <end position="35"/>
    </location>
</feature>
<comment type="subcellular location">
    <subcellularLocation>
        <location evidence="2">Cell membrane</location>
    </subcellularLocation>
</comment>
<dbReference type="InterPro" id="IPR004358">
    <property type="entry name" value="Sig_transdc_His_kin-like_C"/>
</dbReference>
<dbReference type="PANTHER" id="PTHR45436">
    <property type="entry name" value="SENSOR HISTIDINE KINASE YKOH"/>
    <property type="match status" value="1"/>
</dbReference>
<evidence type="ECO:0000256" key="7">
    <source>
        <dbReference type="ARBA" id="ARBA00022777"/>
    </source>
</evidence>
<dbReference type="InterPro" id="IPR005467">
    <property type="entry name" value="His_kinase_dom"/>
</dbReference>
<dbReference type="SMART" id="SM00387">
    <property type="entry name" value="HATPase_c"/>
    <property type="match status" value="1"/>
</dbReference>
<proteinExistence type="predicted"/>
<evidence type="ECO:0000256" key="1">
    <source>
        <dbReference type="ARBA" id="ARBA00000085"/>
    </source>
</evidence>
<keyword evidence="5" id="KW-0808">Transferase</keyword>
<dbReference type="PROSITE" id="PS50109">
    <property type="entry name" value="HIS_KIN"/>
    <property type="match status" value="1"/>
</dbReference>
<dbReference type="SMART" id="SM00388">
    <property type="entry name" value="HisKA"/>
    <property type="match status" value="1"/>
</dbReference>
<keyword evidence="9" id="KW-0902">Two-component regulatory system</keyword>
<gene>
    <name evidence="13" type="ORF">SAMN05444695_101508</name>
</gene>
<dbReference type="InterPro" id="IPR003594">
    <property type="entry name" value="HATPase_dom"/>
</dbReference>
<evidence type="ECO:0000256" key="4">
    <source>
        <dbReference type="ARBA" id="ARBA00022553"/>
    </source>
</evidence>
<evidence type="ECO:0000256" key="8">
    <source>
        <dbReference type="ARBA" id="ARBA00022989"/>
    </source>
</evidence>
<keyword evidence="14" id="KW-1185">Reference proteome</keyword>
<dbReference type="PRINTS" id="PR00344">
    <property type="entry name" value="BCTRLSENSOR"/>
</dbReference>
<dbReference type="Pfam" id="PF00512">
    <property type="entry name" value="HisKA"/>
    <property type="match status" value="1"/>
</dbReference>
<keyword evidence="6 11" id="KW-0812">Transmembrane</keyword>
<keyword evidence="4" id="KW-0597">Phosphoprotein</keyword>
<reference evidence="13 14" key="1">
    <citation type="submission" date="2016-10" db="EMBL/GenBank/DDBJ databases">
        <authorList>
            <person name="de Groot N.N."/>
        </authorList>
    </citation>
    <scope>NUCLEOTIDE SEQUENCE [LARGE SCALE GENOMIC DNA]</scope>
    <source>
        <strain evidence="13 14">DSM 44892</strain>
    </source>
</reference>
<dbReference type="AlphaFoldDB" id="A0A1G8AQV2"/>
<dbReference type="GO" id="GO:0005886">
    <property type="term" value="C:plasma membrane"/>
    <property type="evidence" value="ECO:0007669"/>
    <property type="project" value="UniProtKB-SubCell"/>
</dbReference>
<dbReference type="InterPro" id="IPR036097">
    <property type="entry name" value="HisK_dim/P_sf"/>
</dbReference>
<dbReference type="InterPro" id="IPR036890">
    <property type="entry name" value="HATPase_C_sf"/>
</dbReference>
<dbReference type="Gene3D" id="3.30.565.10">
    <property type="entry name" value="Histidine kinase-like ATPase, C-terminal domain"/>
    <property type="match status" value="1"/>
</dbReference>
<keyword evidence="10 11" id="KW-0472">Membrane</keyword>
<dbReference type="InterPro" id="IPR050428">
    <property type="entry name" value="TCS_sensor_his_kinase"/>
</dbReference>
<dbReference type="Proteomes" id="UP000183263">
    <property type="component" value="Unassembled WGS sequence"/>
</dbReference>
<dbReference type="SUPFAM" id="SSF55874">
    <property type="entry name" value="ATPase domain of HSP90 chaperone/DNA topoisomerase II/histidine kinase"/>
    <property type="match status" value="1"/>
</dbReference>
<name>A0A1G8AQV2_9NOCA</name>
<dbReference type="EMBL" id="FNDN01000001">
    <property type="protein sequence ID" value="SDH23244.1"/>
    <property type="molecule type" value="Genomic_DNA"/>
</dbReference>
<dbReference type="RefSeq" id="WP_072736049.1">
    <property type="nucleotide sequence ID" value="NZ_CP048813.1"/>
</dbReference>
<dbReference type="SUPFAM" id="SSF47384">
    <property type="entry name" value="Homodimeric domain of signal transducing histidine kinase"/>
    <property type="match status" value="1"/>
</dbReference>
<comment type="catalytic activity">
    <reaction evidence="1">
        <text>ATP + protein L-histidine = ADP + protein N-phospho-L-histidine.</text>
        <dbReference type="EC" id="2.7.13.3"/>
    </reaction>
</comment>
<dbReference type="CDD" id="cd00075">
    <property type="entry name" value="HATPase"/>
    <property type="match status" value="1"/>
</dbReference>
<evidence type="ECO:0000256" key="2">
    <source>
        <dbReference type="ARBA" id="ARBA00004236"/>
    </source>
</evidence>
<feature type="domain" description="Histidine kinase" evidence="12">
    <location>
        <begin position="227"/>
        <end position="436"/>
    </location>
</feature>
<dbReference type="GO" id="GO:0000155">
    <property type="term" value="F:phosphorelay sensor kinase activity"/>
    <property type="evidence" value="ECO:0007669"/>
    <property type="project" value="InterPro"/>
</dbReference>
<evidence type="ECO:0000313" key="13">
    <source>
        <dbReference type="EMBL" id="SDH23244.1"/>
    </source>
</evidence>
<evidence type="ECO:0000259" key="12">
    <source>
        <dbReference type="PROSITE" id="PS50109"/>
    </source>
</evidence>
<dbReference type="PANTHER" id="PTHR45436:SF5">
    <property type="entry name" value="SENSOR HISTIDINE KINASE TRCS"/>
    <property type="match status" value="1"/>
</dbReference>
<accession>A0A1G8AQV2</accession>
<protein>
    <recommendedName>
        <fullName evidence="3">histidine kinase</fullName>
        <ecNumber evidence="3">2.7.13.3</ecNumber>
    </recommendedName>
</protein>
<evidence type="ECO:0000256" key="6">
    <source>
        <dbReference type="ARBA" id="ARBA00022692"/>
    </source>
</evidence>
<dbReference type="InterPro" id="IPR003661">
    <property type="entry name" value="HisK_dim/P_dom"/>
</dbReference>
<dbReference type="EC" id="2.7.13.3" evidence="3"/>
<dbReference type="CDD" id="cd00082">
    <property type="entry name" value="HisKA"/>
    <property type="match status" value="1"/>
</dbReference>